<sequence length="58" mass="6363">MYDADRKADGERLLGKRTPPDRVSYVFLLLPSSLAPTISLLPASAFSQHNYLLAAFAP</sequence>
<evidence type="ECO:0000313" key="2">
    <source>
        <dbReference type="EMBL" id="KLT43540.1"/>
    </source>
</evidence>
<keyword evidence="1" id="KW-0472">Membrane</keyword>
<name>A0A0J0XR33_9TREE</name>
<accession>A0A0J0XR33</accession>
<dbReference type="GeneID" id="28983355"/>
<evidence type="ECO:0000313" key="3">
    <source>
        <dbReference type="Proteomes" id="UP000053611"/>
    </source>
</evidence>
<gene>
    <name evidence="2" type="ORF">CC85DRAFT_284463</name>
</gene>
<protein>
    <submittedName>
        <fullName evidence="2">Uncharacterized protein</fullName>
    </submittedName>
</protein>
<dbReference type="AlphaFoldDB" id="A0A0J0XR33"/>
<feature type="transmembrane region" description="Helical" evidence="1">
    <location>
        <begin position="23"/>
        <end position="43"/>
    </location>
</feature>
<keyword evidence="1" id="KW-1133">Transmembrane helix</keyword>
<reference evidence="2 3" key="1">
    <citation type="submission" date="2015-03" db="EMBL/GenBank/DDBJ databases">
        <title>Genomics and transcriptomics of the oil-accumulating basidiomycete yeast T. oleaginosus allow insights into substrate utilization and the diverse evolutionary trajectories of mating systems in fungi.</title>
        <authorList>
            <consortium name="DOE Joint Genome Institute"/>
            <person name="Kourist R."/>
            <person name="Kracht O."/>
            <person name="Bracharz F."/>
            <person name="Lipzen A."/>
            <person name="Nolan M."/>
            <person name="Ohm R."/>
            <person name="Grigoriev I."/>
            <person name="Sun S."/>
            <person name="Heitman J."/>
            <person name="Bruck T."/>
            <person name="Nowrousian M."/>
        </authorList>
    </citation>
    <scope>NUCLEOTIDE SEQUENCE [LARGE SCALE GENOMIC DNA]</scope>
    <source>
        <strain evidence="2 3">IBC0246</strain>
    </source>
</reference>
<organism evidence="2 3">
    <name type="scientific">Cutaneotrichosporon oleaginosum</name>
    <dbReference type="NCBI Taxonomy" id="879819"/>
    <lineage>
        <taxon>Eukaryota</taxon>
        <taxon>Fungi</taxon>
        <taxon>Dikarya</taxon>
        <taxon>Basidiomycota</taxon>
        <taxon>Agaricomycotina</taxon>
        <taxon>Tremellomycetes</taxon>
        <taxon>Trichosporonales</taxon>
        <taxon>Trichosporonaceae</taxon>
        <taxon>Cutaneotrichosporon</taxon>
    </lineage>
</organism>
<dbReference type="Proteomes" id="UP000053611">
    <property type="component" value="Unassembled WGS sequence"/>
</dbReference>
<keyword evidence="1" id="KW-0812">Transmembrane</keyword>
<evidence type="ECO:0000256" key="1">
    <source>
        <dbReference type="SAM" id="Phobius"/>
    </source>
</evidence>
<dbReference type="RefSeq" id="XP_018280031.1">
    <property type="nucleotide sequence ID" value="XM_018422752.1"/>
</dbReference>
<proteinExistence type="predicted"/>
<dbReference type="EMBL" id="KQ087194">
    <property type="protein sequence ID" value="KLT43540.1"/>
    <property type="molecule type" value="Genomic_DNA"/>
</dbReference>
<keyword evidence="3" id="KW-1185">Reference proteome</keyword>